<dbReference type="OrthoDB" id="8418771at2"/>
<reference evidence="1 2" key="1">
    <citation type="submission" date="2017-04" db="EMBL/GenBank/DDBJ databases">
        <title>Compelte genome sequence of WV33.</title>
        <authorList>
            <person name="Lee P.C."/>
        </authorList>
    </citation>
    <scope>NUCLEOTIDE SEQUENCE [LARGE SCALE GENOMIC DNA]</scope>
    <source>
        <strain evidence="1 2">WV33</strain>
    </source>
</reference>
<evidence type="ECO:0000313" key="2">
    <source>
        <dbReference type="Proteomes" id="UP000244527"/>
    </source>
</evidence>
<dbReference type="EMBL" id="CP020918">
    <property type="protein sequence ID" value="AWG21611.1"/>
    <property type="molecule type" value="Genomic_DNA"/>
</dbReference>
<dbReference type="AlphaFoldDB" id="A0A2S1LD28"/>
<sequence>MINEYSKHEKDYIEIYQEKGYTSNFYFREGTLFNSDTSEAYQPSNLHIVAQHRYEGMSNPEDLSILYVIETDSNEKGTMLLGYGPTADLELSEFFAAIPENQISNREDINAIMENAIKDHDKE</sequence>
<dbReference type="RefSeq" id="WP_108740549.1">
    <property type="nucleotide sequence ID" value="NZ_CP020918.1"/>
</dbReference>
<gene>
    <name evidence="1" type="ORF">FFWV33_08725</name>
</gene>
<organism evidence="1 2">
    <name type="scientific">Flavobacterium faecale</name>
    <dbReference type="NCBI Taxonomy" id="1355330"/>
    <lineage>
        <taxon>Bacteria</taxon>
        <taxon>Pseudomonadati</taxon>
        <taxon>Bacteroidota</taxon>
        <taxon>Flavobacteriia</taxon>
        <taxon>Flavobacteriales</taxon>
        <taxon>Flavobacteriaceae</taxon>
        <taxon>Flavobacterium</taxon>
    </lineage>
</organism>
<evidence type="ECO:0000313" key="1">
    <source>
        <dbReference type="EMBL" id="AWG21611.1"/>
    </source>
</evidence>
<dbReference type="KEGG" id="ffa:FFWV33_08725"/>
<dbReference type="Proteomes" id="UP000244527">
    <property type="component" value="Chromosome"/>
</dbReference>
<keyword evidence="2" id="KW-1185">Reference proteome</keyword>
<name>A0A2S1LD28_9FLAO</name>
<accession>A0A2S1LD28</accession>
<protein>
    <submittedName>
        <fullName evidence="1">Uncharacterized protein</fullName>
    </submittedName>
</protein>
<proteinExistence type="predicted"/>